<dbReference type="GO" id="GO:0003992">
    <property type="term" value="F:N2-acetyl-L-ornithine:2-oxoglutarate 5-aminotransferase activity"/>
    <property type="evidence" value="ECO:0007669"/>
    <property type="project" value="UniProtKB-UniRule"/>
</dbReference>
<dbReference type="HAMAP" id="MF_01107">
    <property type="entry name" value="ArgD_aminotrans_3"/>
    <property type="match status" value="1"/>
</dbReference>
<keyword evidence="7" id="KW-1185">Reference proteome</keyword>
<reference evidence="7" key="1">
    <citation type="submission" date="2014-11" db="EMBL/GenBank/DDBJ databases">
        <authorList>
            <person name="Wibberg D."/>
        </authorList>
    </citation>
    <scope>NUCLEOTIDE SEQUENCE [LARGE SCALE GENOMIC DNA]</scope>
    <source>
        <strain evidence="7">L3</strain>
    </source>
</reference>
<evidence type="ECO:0000313" key="6">
    <source>
        <dbReference type="EMBL" id="CEP78755.1"/>
    </source>
</evidence>
<evidence type="ECO:0000256" key="3">
    <source>
        <dbReference type="ARBA" id="ARBA00022679"/>
    </source>
</evidence>
<feature type="modified residue" description="N6-(pyridoxal phosphate)lysine" evidence="5">
    <location>
        <position position="249"/>
    </location>
</feature>
<feature type="binding site" evidence="5">
    <location>
        <position position="277"/>
    </location>
    <ligand>
        <name>pyridoxal 5'-phosphate</name>
        <dbReference type="ChEBI" id="CHEBI:597326"/>
    </ligand>
</feature>
<keyword evidence="1 5" id="KW-0032">Aminotransferase</keyword>
<name>A0A0C7P389_DEFTU</name>
<keyword evidence="5" id="KW-0963">Cytoplasm</keyword>
<dbReference type="Pfam" id="PF00202">
    <property type="entry name" value="Aminotran_3"/>
    <property type="match status" value="1"/>
</dbReference>
<dbReference type="InterPro" id="IPR050103">
    <property type="entry name" value="Class-III_PLP-dep_AT"/>
</dbReference>
<dbReference type="NCBIfam" id="TIGR00707">
    <property type="entry name" value="argD"/>
    <property type="match status" value="1"/>
</dbReference>
<keyword evidence="5" id="KW-0055">Arginine biosynthesis</keyword>
<dbReference type="FunFam" id="3.40.640.10:FF:000004">
    <property type="entry name" value="Acetylornithine aminotransferase"/>
    <property type="match status" value="1"/>
</dbReference>
<gene>
    <name evidence="6" type="primary">argD1</name>
    <name evidence="5" type="synonym">argD</name>
    <name evidence="6" type="ORF">DTL3_1463</name>
</gene>
<dbReference type="HOGENOM" id="CLU_016922_10_1_0"/>
<dbReference type="OrthoDB" id="9801052at2"/>
<dbReference type="GO" id="GO:0006526">
    <property type="term" value="P:L-arginine biosynthetic process"/>
    <property type="evidence" value="ECO:0007669"/>
    <property type="project" value="UniProtKB-UniRule"/>
</dbReference>
<feature type="binding site" evidence="5">
    <location>
        <begin position="102"/>
        <end position="103"/>
    </location>
    <ligand>
        <name>pyridoxal 5'-phosphate</name>
        <dbReference type="ChEBI" id="CHEBI:597326"/>
    </ligand>
</feature>
<evidence type="ECO:0000256" key="5">
    <source>
        <dbReference type="HAMAP-Rule" id="MF_01107"/>
    </source>
</evidence>
<dbReference type="InterPro" id="IPR004636">
    <property type="entry name" value="AcOrn/SuccOrn_fam"/>
</dbReference>
<dbReference type="Gene3D" id="3.40.640.10">
    <property type="entry name" value="Type I PLP-dependent aspartate aminotransferase-like (Major domain)"/>
    <property type="match status" value="1"/>
</dbReference>
<comment type="similarity">
    <text evidence="5">Belongs to the class-III pyridoxal-phosphate-dependent aminotransferase family. ArgD subfamily.</text>
</comment>
<protein>
    <recommendedName>
        <fullName evidence="5">Acetylornithine aminotransferase</fullName>
        <shortName evidence="5">ACOAT</shortName>
        <ecNumber evidence="5">2.6.1.11</ecNumber>
    </recommendedName>
</protein>
<dbReference type="CDD" id="cd00610">
    <property type="entry name" value="OAT_like"/>
    <property type="match status" value="1"/>
</dbReference>
<dbReference type="PANTHER" id="PTHR11986:SF79">
    <property type="entry name" value="ACETYLORNITHINE AMINOTRANSFERASE, MITOCHONDRIAL"/>
    <property type="match status" value="1"/>
</dbReference>
<dbReference type="PATRIC" id="fig|1006576.9.peg.1459"/>
<dbReference type="PANTHER" id="PTHR11986">
    <property type="entry name" value="AMINOTRANSFERASE CLASS III"/>
    <property type="match status" value="1"/>
</dbReference>
<dbReference type="Gene3D" id="3.90.1150.10">
    <property type="entry name" value="Aspartate Aminotransferase, domain 1"/>
    <property type="match status" value="1"/>
</dbReference>
<dbReference type="GO" id="GO:0042802">
    <property type="term" value="F:identical protein binding"/>
    <property type="evidence" value="ECO:0007669"/>
    <property type="project" value="TreeGrafter"/>
</dbReference>
<dbReference type="GO" id="GO:0030170">
    <property type="term" value="F:pyridoxal phosphate binding"/>
    <property type="evidence" value="ECO:0007669"/>
    <property type="project" value="InterPro"/>
</dbReference>
<dbReference type="AlphaFoldDB" id="A0A0C7P389"/>
<dbReference type="InterPro" id="IPR049704">
    <property type="entry name" value="Aminotrans_3_PPA_site"/>
</dbReference>
<dbReference type="UniPathway" id="UPA00068">
    <property type="reaction ID" value="UER00109"/>
</dbReference>
<accession>A0A0C7P389</accession>
<dbReference type="RefSeq" id="WP_045088142.1">
    <property type="nucleotide sequence ID" value="NZ_LN824141.1"/>
</dbReference>
<dbReference type="EC" id="2.6.1.11" evidence="5"/>
<sequence>MKKINESSKYLMNTYSRNPIELVKGEGIKVFDNEGKEYLDFVAGIAVNCLGHAHPKIVSTIVSQANKLMHCSNLYWNENQIDLANILCEKSFGDCVFFCNSGAEANEGALKLSRKYSYLKYGEKRNEVIAAHNSFHGRTYGALTATGQEKYQKYFKPLVGGFKYVNYNDIDDLKNAINDSTCAIILEVIQGEGGINEADQTYLTEVRKLCDEYDILLIFDEVQTGIARTGKLFAYEHYGVEPDIMTLAKGLGGGFPIGAVVANKKANVFSPGDHASTFGGNPLACAVGKTVMNIVSEDSFLENVQIQGNYFKSELLRLKEKYHCIEKIKGKGLMIGCELNVDKAYNVVQVALEKGLLINAVSNNILRFVPPLIVTKKDISVAVDILDETFQEVY</sequence>
<dbReference type="PIRSF" id="PIRSF000521">
    <property type="entry name" value="Transaminase_4ab_Lys_Orn"/>
    <property type="match status" value="1"/>
</dbReference>
<dbReference type="NCBIfam" id="NF002325">
    <property type="entry name" value="PRK01278.1"/>
    <property type="match status" value="1"/>
</dbReference>
<keyword evidence="3 5" id="KW-0808">Transferase</keyword>
<dbReference type="SUPFAM" id="SSF53383">
    <property type="entry name" value="PLP-dependent transferases"/>
    <property type="match status" value="1"/>
</dbReference>
<dbReference type="GO" id="GO:0005737">
    <property type="term" value="C:cytoplasm"/>
    <property type="evidence" value="ECO:0007669"/>
    <property type="project" value="UniProtKB-SubCell"/>
</dbReference>
<dbReference type="KEGG" id="dtn:DTL3_1463"/>
<evidence type="ECO:0000256" key="1">
    <source>
        <dbReference type="ARBA" id="ARBA00022576"/>
    </source>
</evidence>
<organism evidence="6 7">
    <name type="scientific">Defluviitoga tunisiensis</name>
    <dbReference type="NCBI Taxonomy" id="1006576"/>
    <lineage>
        <taxon>Bacteria</taxon>
        <taxon>Thermotogati</taxon>
        <taxon>Thermotogota</taxon>
        <taxon>Thermotogae</taxon>
        <taxon>Petrotogales</taxon>
        <taxon>Petrotogaceae</taxon>
        <taxon>Defluviitoga</taxon>
    </lineage>
</organism>
<dbReference type="InterPro" id="IPR005814">
    <property type="entry name" value="Aminotrans_3"/>
</dbReference>
<comment type="pathway">
    <text evidence="5">Amino-acid biosynthesis; L-arginine biosynthesis; N(2)-acetyl-L-ornithine from L-glutamate: step 4/4.</text>
</comment>
<dbReference type="InterPro" id="IPR015422">
    <property type="entry name" value="PyrdxlP-dep_Trfase_small"/>
</dbReference>
<comment type="subunit">
    <text evidence="5">Homodimer.</text>
</comment>
<comment type="cofactor">
    <cofactor evidence="5">
        <name>pyridoxal 5'-phosphate</name>
        <dbReference type="ChEBI" id="CHEBI:597326"/>
    </cofactor>
    <text evidence="5">Binds 1 pyridoxal phosphate per subunit.</text>
</comment>
<comment type="miscellaneous">
    <text evidence="5">May also have succinyldiaminopimelate aminotransferase activity, thus carrying out the corresponding step in lysine biosynthesis.</text>
</comment>
<evidence type="ECO:0000313" key="7">
    <source>
        <dbReference type="Proteomes" id="UP000032809"/>
    </source>
</evidence>
<feature type="binding site" evidence="5">
    <location>
        <position position="135"/>
    </location>
    <ligand>
        <name>pyridoxal 5'-phosphate</name>
        <dbReference type="ChEBI" id="CHEBI:597326"/>
    </ligand>
</feature>
<keyword evidence="2 5" id="KW-0028">Amino-acid biosynthesis</keyword>
<evidence type="ECO:0000256" key="2">
    <source>
        <dbReference type="ARBA" id="ARBA00022605"/>
    </source>
</evidence>
<keyword evidence="4 5" id="KW-0663">Pyridoxal phosphate</keyword>
<feature type="binding site" evidence="5">
    <location>
        <begin position="220"/>
        <end position="223"/>
    </location>
    <ligand>
        <name>pyridoxal 5'-phosphate</name>
        <dbReference type="ChEBI" id="CHEBI:597326"/>
    </ligand>
</feature>
<dbReference type="InterPro" id="IPR015424">
    <property type="entry name" value="PyrdxlP-dep_Trfase"/>
</dbReference>
<dbReference type="InterPro" id="IPR015421">
    <property type="entry name" value="PyrdxlP-dep_Trfase_major"/>
</dbReference>
<dbReference type="EMBL" id="LN824141">
    <property type="protein sequence ID" value="CEP78755.1"/>
    <property type="molecule type" value="Genomic_DNA"/>
</dbReference>
<evidence type="ECO:0000256" key="4">
    <source>
        <dbReference type="ARBA" id="ARBA00022898"/>
    </source>
</evidence>
<feature type="binding site" evidence="5">
    <location>
        <position position="138"/>
    </location>
    <ligand>
        <name>N(2)-acetyl-L-ornithine</name>
        <dbReference type="ChEBI" id="CHEBI:57805"/>
    </ligand>
</feature>
<comment type="subcellular location">
    <subcellularLocation>
        <location evidence="5">Cytoplasm</location>
    </subcellularLocation>
</comment>
<dbReference type="PROSITE" id="PS00600">
    <property type="entry name" value="AA_TRANSFER_CLASS_3"/>
    <property type="match status" value="1"/>
</dbReference>
<proteinExistence type="inferred from homology"/>
<dbReference type="NCBIfam" id="NF002874">
    <property type="entry name" value="PRK03244.1"/>
    <property type="match status" value="1"/>
</dbReference>
<dbReference type="Proteomes" id="UP000032809">
    <property type="component" value="Chromosome I"/>
</dbReference>
<feature type="binding site" evidence="5">
    <location>
        <position position="276"/>
    </location>
    <ligand>
        <name>N(2)-acetyl-L-ornithine</name>
        <dbReference type="ChEBI" id="CHEBI:57805"/>
    </ligand>
</feature>
<dbReference type="STRING" id="1006576.DTL3_1463"/>
<comment type="catalytic activity">
    <reaction evidence="5">
        <text>N(2)-acetyl-L-ornithine + 2-oxoglutarate = N-acetyl-L-glutamate 5-semialdehyde + L-glutamate</text>
        <dbReference type="Rhea" id="RHEA:18049"/>
        <dbReference type="ChEBI" id="CHEBI:16810"/>
        <dbReference type="ChEBI" id="CHEBI:29123"/>
        <dbReference type="ChEBI" id="CHEBI:29985"/>
        <dbReference type="ChEBI" id="CHEBI:57805"/>
        <dbReference type="EC" id="2.6.1.11"/>
    </reaction>
</comment>